<dbReference type="RefSeq" id="WP_189041527.1">
    <property type="nucleotide sequence ID" value="NZ_BMJQ01000001.1"/>
</dbReference>
<feature type="region of interest" description="Disordered" evidence="1">
    <location>
        <begin position="94"/>
        <end position="150"/>
    </location>
</feature>
<evidence type="ECO:0000256" key="1">
    <source>
        <dbReference type="SAM" id="MobiDB-lite"/>
    </source>
</evidence>
<protein>
    <recommendedName>
        <fullName evidence="2">DUF4167 domain-containing protein</fullName>
    </recommendedName>
</protein>
<gene>
    <name evidence="3" type="ORF">GCM10011611_02100</name>
</gene>
<dbReference type="Pfam" id="PF13763">
    <property type="entry name" value="DUF4167"/>
    <property type="match status" value="1"/>
</dbReference>
<evidence type="ECO:0000313" key="4">
    <source>
        <dbReference type="Proteomes" id="UP000646365"/>
    </source>
</evidence>
<feature type="compositionally biased region" description="Basic and acidic residues" evidence="1">
    <location>
        <begin position="131"/>
        <end position="143"/>
    </location>
</feature>
<organism evidence="3 4">
    <name type="scientific">Aliidongia dinghuensis</name>
    <dbReference type="NCBI Taxonomy" id="1867774"/>
    <lineage>
        <taxon>Bacteria</taxon>
        <taxon>Pseudomonadati</taxon>
        <taxon>Pseudomonadota</taxon>
        <taxon>Alphaproteobacteria</taxon>
        <taxon>Rhodospirillales</taxon>
        <taxon>Dongiaceae</taxon>
        <taxon>Aliidongia</taxon>
    </lineage>
</organism>
<evidence type="ECO:0000313" key="3">
    <source>
        <dbReference type="EMBL" id="GGF00109.1"/>
    </source>
</evidence>
<reference evidence="3" key="2">
    <citation type="submission" date="2020-09" db="EMBL/GenBank/DDBJ databases">
        <authorList>
            <person name="Sun Q."/>
            <person name="Zhou Y."/>
        </authorList>
    </citation>
    <scope>NUCLEOTIDE SEQUENCE</scope>
    <source>
        <strain evidence="3">CGMCC 1.15725</strain>
    </source>
</reference>
<dbReference type="InterPro" id="IPR025430">
    <property type="entry name" value="DUF4167"/>
</dbReference>
<dbReference type="Proteomes" id="UP000646365">
    <property type="component" value="Unassembled WGS sequence"/>
</dbReference>
<feature type="compositionally biased region" description="Basic residues" evidence="1">
    <location>
        <begin position="1"/>
        <end position="11"/>
    </location>
</feature>
<dbReference type="EMBL" id="BMJQ01000001">
    <property type="protein sequence ID" value="GGF00109.1"/>
    <property type="molecule type" value="Genomic_DNA"/>
</dbReference>
<reference evidence="3" key="1">
    <citation type="journal article" date="2014" name="Int. J. Syst. Evol. Microbiol.">
        <title>Complete genome sequence of Corynebacterium casei LMG S-19264T (=DSM 44701T), isolated from a smear-ripened cheese.</title>
        <authorList>
            <consortium name="US DOE Joint Genome Institute (JGI-PGF)"/>
            <person name="Walter F."/>
            <person name="Albersmeier A."/>
            <person name="Kalinowski J."/>
            <person name="Ruckert C."/>
        </authorList>
    </citation>
    <scope>NUCLEOTIDE SEQUENCE</scope>
    <source>
        <strain evidence="3">CGMCC 1.15725</strain>
    </source>
</reference>
<comment type="caution">
    <text evidence="3">The sequence shown here is derived from an EMBL/GenBank/DDBJ whole genome shotgun (WGS) entry which is preliminary data.</text>
</comment>
<sequence>MRSGPNKRSRGRGNNNPNNMNGGSNNNGGGRPRPPHRSQTFDSNGPGMKIRGNAYQVFERYVALAREAASAGDRIAAENLYQHAEHYFRVMNANGEGPQHFRQQPQNDIAEADQPETMEASVQHAQPHQGGDSDRGHDQHEAEPEAQPAE</sequence>
<feature type="region of interest" description="Disordered" evidence="1">
    <location>
        <begin position="1"/>
        <end position="50"/>
    </location>
</feature>
<keyword evidence="4" id="KW-1185">Reference proteome</keyword>
<dbReference type="AlphaFoldDB" id="A0A8J3E0A7"/>
<proteinExistence type="predicted"/>
<accession>A0A8J3E0A7</accession>
<evidence type="ECO:0000259" key="2">
    <source>
        <dbReference type="Pfam" id="PF13763"/>
    </source>
</evidence>
<feature type="compositionally biased region" description="Low complexity" evidence="1">
    <location>
        <begin position="12"/>
        <end position="24"/>
    </location>
</feature>
<feature type="domain" description="DUF4167" evidence="2">
    <location>
        <begin position="25"/>
        <end position="94"/>
    </location>
</feature>
<name>A0A8J3E0A7_9PROT</name>